<dbReference type="EMBL" id="LJVA01000183">
    <property type="protein sequence ID" value="KPL05806.1"/>
    <property type="molecule type" value="Genomic_DNA"/>
</dbReference>
<sequence length="354" mass="39242">MKMLKRFGRFILLAGIILVSLGILVQRRNNSMLVVMGVIIGLLLFFSLIGRILVARKSAMADEIVSRTVTWWWMAAVFIVAVSTHRIVSFCFMGFLCFLALREYFSLLSVCGGGDPKNPISRDRLPAIVCHLAILVLGYLAYTQKYGLYIILVPVYTFLLIPIIFVLQNRAEGTIRSIGLISIGLMFFVFNLGHSLFMINLGAMVLLYCFFLTEARDLLSFWVGKGLASFQARIPGNSLLRLLNTKIAVTVSPKKTWGAGIITASLVTLLSLAFVPIMPDFARGRLSYTFAAVLGLLIGFLGLMGDMVFSMVKRDMGIKDSGTMLPGHGGIIDRVDSLIFTVPITFHMINWLYA</sequence>
<evidence type="ECO:0000256" key="3">
    <source>
        <dbReference type="ARBA" id="ARBA00022679"/>
    </source>
</evidence>
<organism evidence="9 10">
    <name type="scientific">candidate division TA06 bacterium SM1_40</name>
    <dbReference type="NCBI Taxonomy" id="1703773"/>
    <lineage>
        <taxon>Bacteria</taxon>
        <taxon>Bacteria division TA06</taxon>
    </lineage>
</organism>
<comment type="caution">
    <text evidence="9">The sequence shown here is derived from an EMBL/GenBank/DDBJ whole genome shotgun (WGS) entry which is preliminary data.</text>
</comment>
<gene>
    <name evidence="9" type="ORF">AMJ71_10860</name>
</gene>
<dbReference type="InterPro" id="IPR000374">
    <property type="entry name" value="PC_trans"/>
</dbReference>
<dbReference type="PANTHER" id="PTHR43535:SF1">
    <property type="entry name" value="PHOSPHATIDATE CYTIDYLYLTRANSFERASE"/>
    <property type="match status" value="1"/>
</dbReference>
<evidence type="ECO:0000256" key="4">
    <source>
        <dbReference type="ARBA" id="ARBA00022692"/>
    </source>
</evidence>
<name>A0A0S8JB32_UNCT6</name>
<reference evidence="9 10" key="1">
    <citation type="journal article" date="2015" name="Microbiome">
        <title>Genomic resolution of linkages in carbon, nitrogen, and sulfur cycling among widespread estuary sediment bacteria.</title>
        <authorList>
            <person name="Baker B.J."/>
            <person name="Lazar C.S."/>
            <person name="Teske A.P."/>
            <person name="Dick G.J."/>
        </authorList>
    </citation>
    <scope>NUCLEOTIDE SEQUENCE [LARGE SCALE GENOMIC DNA]</scope>
    <source>
        <strain evidence="9">SM1_40</strain>
    </source>
</reference>
<dbReference type="PROSITE" id="PS01315">
    <property type="entry name" value="CDS"/>
    <property type="match status" value="1"/>
</dbReference>
<feature type="transmembrane region" description="Helical" evidence="8">
    <location>
        <begin position="290"/>
        <end position="309"/>
    </location>
</feature>
<accession>A0A0S8JB32</accession>
<feature type="transmembrane region" description="Helical" evidence="8">
    <location>
        <begin position="256"/>
        <end position="278"/>
    </location>
</feature>
<comment type="subcellular location">
    <subcellularLocation>
        <location evidence="1">Membrane</location>
        <topology evidence="1">Multi-pass membrane protein</topology>
    </subcellularLocation>
</comment>
<evidence type="ECO:0000256" key="8">
    <source>
        <dbReference type="SAM" id="Phobius"/>
    </source>
</evidence>
<keyword evidence="4 7" id="KW-0812">Transmembrane</keyword>
<feature type="transmembrane region" description="Helical" evidence="8">
    <location>
        <begin position="148"/>
        <end position="167"/>
    </location>
</feature>
<evidence type="ECO:0000256" key="2">
    <source>
        <dbReference type="ARBA" id="ARBA00010185"/>
    </source>
</evidence>
<evidence type="ECO:0000256" key="1">
    <source>
        <dbReference type="ARBA" id="ARBA00004141"/>
    </source>
</evidence>
<feature type="transmembrane region" description="Helical" evidence="8">
    <location>
        <begin position="31"/>
        <end position="52"/>
    </location>
</feature>
<feature type="transmembrane region" description="Helical" evidence="8">
    <location>
        <begin position="125"/>
        <end position="142"/>
    </location>
</feature>
<dbReference type="GO" id="GO:0005886">
    <property type="term" value="C:plasma membrane"/>
    <property type="evidence" value="ECO:0007669"/>
    <property type="project" value="TreeGrafter"/>
</dbReference>
<evidence type="ECO:0000256" key="6">
    <source>
        <dbReference type="ARBA" id="ARBA00023136"/>
    </source>
</evidence>
<comment type="catalytic activity">
    <reaction evidence="7">
        <text>a 1,2-diacyl-sn-glycero-3-phosphate + CTP + H(+) = a CDP-1,2-diacyl-sn-glycerol + diphosphate</text>
        <dbReference type="Rhea" id="RHEA:16229"/>
        <dbReference type="ChEBI" id="CHEBI:15378"/>
        <dbReference type="ChEBI" id="CHEBI:33019"/>
        <dbReference type="ChEBI" id="CHEBI:37563"/>
        <dbReference type="ChEBI" id="CHEBI:58332"/>
        <dbReference type="ChEBI" id="CHEBI:58608"/>
        <dbReference type="EC" id="2.7.7.41"/>
    </reaction>
</comment>
<evidence type="ECO:0000313" key="9">
    <source>
        <dbReference type="EMBL" id="KPL05806.1"/>
    </source>
</evidence>
<dbReference type="GO" id="GO:0016024">
    <property type="term" value="P:CDP-diacylglycerol biosynthetic process"/>
    <property type="evidence" value="ECO:0007669"/>
    <property type="project" value="UniProtKB-UniPathway"/>
</dbReference>
<feature type="transmembrane region" description="Helical" evidence="8">
    <location>
        <begin position="196"/>
        <end position="213"/>
    </location>
</feature>
<keyword evidence="5 8" id="KW-1133">Transmembrane helix</keyword>
<comment type="pathway">
    <text evidence="7">Phospholipid metabolism; CDP-diacylglycerol biosynthesis; CDP-diacylglycerol from sn-glycerol 3-phosphate: step 3/3.</text>
</comment>
<evidence type="ECO:0000256" key="7">
    <source>
        <dbReference type="RuleBase" id="RU003938"/>
    </source>
</evidence>
<dbReference type="AlphaFoldDB" id="A0A0S8JB32"/>
<dbReference type="Proteomes" id="UP000051035">
    <property type="component" value="Unassembled WGS sequence"/>
</dbReference>
<feature type="transmembrane region" description="Helical" evidence="8">
    <location>
        <begin position="64"/>
        <end position="81"/>
    </location>
</feature>
<comment type="similarity">
    <text evidence="2 7">Belongs to the CDS family.</text>
</comment>
<dbReference type="UniPathway" id="UPA00557">
    <property type="reaction ID" value="UER00614"/>
</dbReference>
<evidence type="ECO:0000313" key="10">
    <source>
        <dbReference type="Proteomes" id="UP000051035"/>
    </source>
</evidence>
<keyword evidence="3 7" id="KW-0808">Transferase</keyword>
<keyword evidence="6 8" id="KW-0472">Membrane</keyword>
<dbReference type="GO" id="GO:0009273">
    <property type="term" value="P:peptidoglycan-based cell wall biogenesis"/>
    <property type="evidence" value="ECO:0007669"/>
    <property type="project" value="TreeGrafter"/>
</dbReference>
<feature type="transmembrane region" description="Helical" evidence="8">
    <location>
        <begin position="7"/>
        <end position="25"/>
    </location>
</feature>
<dbReference type="GO" id="GO:0004605">
    <property type="term" value="F:phosphatidate cytidylyltransferase activity"/>
    <property type="evidence" value="ECO:0007669"/>
    <property type="project" value="UniProtKB-EC"/>
</dbReference>
<dbReference type="PATRIC" id="fig|1703773.3.peg.1249"/>
<proteinExistence type="inferred from homology"/>
<dbReference type="Pfam" id="PF01148">
    <property type="entry name" value="CTP_transf_1"/>
    <property type="match status" value="1"/>
</dbReference>
<dbReference type="EC" id="2.7.7.41" evidence="7"/>
<protein>
    <recommendedName>
        <fullName evidence="7">Phosphatidate cytidylyltransferase</fullName>
        <ecNumber evidence="7">2.7.7.41</ecNumber>
    </recommendedName>
</protein>
<dbReference type="PANTHER" id="PTHR43535">
    <property type="entry name" value="PHOSPHATIDATE CYTIDYLYLTRANSFERASE"/>
    <property type="match status" value="1"/>
</dbReference>
<keyword evidence="7" id="KW-0548">Nucleotidyltransferase</keyword>
<evidence type="ECO:0000256" key="5">
    <source>
        <dbReference type="ARBA" id="ARBA00022989"/>
    </source>
</evidence>